<feature type="compositionally biased region" description="Acidic residues" evidence="1">
    <location>
        <begin position="616"/>
        <end position="633"/>
    </location>
</feature>
<dbReference type="Proteomes" id="UP000494040">
    <property type="component" value="Unassembled WGS sequence"/>
</dbReference>
<feature type="region of interest" description="Disordered" evidence="1">
    <location>
        <begin position="157"/>
        <end position="179"/>
    </location>
</feature>
<feature type="compositionally biased region" description="Acidic residues" evidence="1">
    <location>
        <begin position="580"/>
        <end position="589"/>
    </location>
</feature>
<feature type="compositionally biased region" description="Basic and acidic residues" evidence="1">
    <location>
        <begin position="1"/>
        <end position="25"/>
    </location>
</feature>
<proteinExistence type="predicted"/>
<feature type="region of interest" description="Disordered" evidence="1">
    <location>
        <begin position="580"/>
        <end position="600"/>
    </location>
</feature>
<name>A0A8I6RE88_CIMLE</name>
<dbReference type="SUPFAM" id="SSF54695">
    <property type="entry name" value="POZ domain"/>
    <property type="match status" value="1"/>
</dbReference>
<reference evidence="3" key="1">
    <citation type="submission" date="2022-01" db="UniProtKB">
        <authorList>
            <consortium name="EnsemblMetazoa"/>
        </authorList>
    </citation>
    <scope>IDENTIFICATION</scope>
</reference>
<organism evidence="3 4">
    <name type="scientific">Cimex lectularius</name>
    <name type="common">Bed bug</name>
    <name type="synonym">Acanthia lectularia</name>
    <dbReference type="NCBI Taxonomy" id="79782"/>
    <lineage>
        <taxon>Eukaryota</taxon>
        <taxon>Metazoa</taxon>
        <taxon>Ecdysozoa</taxon>
        <taxon>Arthropoda</taxon>
        <taxon>Hexapoda</taxon>
        <taxon>Insecta</taxon>
        <taxon>Pterygota</taxon>
        <taxon>Neoptera</taxon>
        <taxon>Paraneoptera</taxon>
        <taxon>Hemiptera</taxon>
        <taxon>Heteroptera</taxon>
        <taxon>Panheteroptera</taxon>
        <taxon>Cimicomorpha</taxon>
        <taxon>Cimicidae</taxon>
        <taxon>Cimex</taxon>
    </lineage>
</organism>
<feature type="compositionally biased region" description="Low complexity" evidence="1">
    <location>
        <begin position="164"/>
        <end position="178"/>
    </location>
</feature>
<dbReference type="InterPro" id="IPR011333">
    <property type="entry name" value="SKP1/BTB/POZ_sf"/>
</dbReference>
<dbReference type="EnsemblMetazoa" id="XM_014388154.2">
    <property type="protein sequence ID" value="XP_014243640.1"/>
    <property type="gene ID" value="LOC106663354"/>
</dbReference>
<feature type="region of interest" description="Disordered" evidence="1">
    <location>
        <begin position="739"/>
        <end position="764"/>
    </location>
</feature>
<dbReference type="OrthoDB" id="550012at2759"/>
<dbReference type="Gene3D" id="3.30.710.10">
    <property type="entry name" value="Potassium Channel Kv1.1, Chain A"/>
    <property type="match status" value="1"/>
</dbReference>
<dbReference type="InterPro" id="IPR045902">
    <property type="entry name" value="SANBR-like"/>
</dbReference>
<feature type="region of interest" description="Disordered" evidence="1">
    <location>
        <begin position="1"/>
        <end position="26"/>
    </location>
</feature>
<evidence type="ECO:0000259" key="2">
    <source>
        <dbReference type="Pfam" id="PF11822"/>
    </source>
</evidence>
<dbReference type="PANTHER" id="PTHR20946:SF0">
    <property type="entry name" value="SANT AND BTB DOMAIN REGULATOR OF CLASS SWITCH RECOMBINATION"/>
    <property type="match status" value="1"/>
</dbReference>
<sequence length="764" mass="88494">MASREENKSEEKWFRGSEGRDKPEGDMTSITLSEFFDFLSCAYQLNVDLAEKDRANSKIDWDKLTSNALLSKLIALHQNELNRTNKMKMDQRNRKIGFASEPETINSHNLIVAGIQDYLNSKVENVLDEGLLDSIMPFMVPKINSFESGRRSSDVSRRMSACDNYSSQQNNYNESPSEPNDIKEVEIDIQVCDELRHKTKMFKCPRDMLLAKMQYFADVTSGQKLEDMDISVHCDLTIFEWLMKWVKHTTPDNKPALFIQNVVQVLVSATFLQMEPLISECIAFLRQNVDEVIRTASSNLSCLNDTVITKFFFRIADALTNVEVDAMNDPKDKIQSRLFCKLIIFLASKTNDYKKGHFSSIAYLYKCSLCHKILHNDYGHYLPCLPKNIKLNTSGTMVGMHEVDETWSLNAYIKELKTELKTWRKVYWKLYGRCHYLKCSHCSCYYSICYTNWCRYHEQFPQFFPSEQGKSTSFVGKYMCCGAKTYRFEILPTPSGCTFRPHRPQLDSQLRQLLFIFDGHSKLICINPPKTKITYSTNGYDVNSDTIRNEYFWWHELNLTHNTLQMTLHKHIAADVLEDEHEDNDDIQDAENNSNSSKSANNILSEFSSEIYSSSDEIDSSSVDEDDVSDEDSPTQSHTSHSRRRKRYRNKIHAVRRAQFTKRWLPKLSVRCNQDNQRDKEERIMKSYVQKLTNRPSNTNCSELNRFQTNGFYSRCPSQDDLKLAGGTYAQLELEWRESLKQPSSPKKRSSSLKVKISGKQTGS</sequence>
<dbReference type="InterPro" id="IPR021777">
    <property type="entry name" value="SANBR_BTB"/>
</dbReference>
<feature type="region of interest" description="Disordered" evidence="1">
    <location>
        <begin position="613"/>
        <end position="651"/>
    </location>
</feature>
<dbReference type="RefSeq" id="XP_014243640.1">
    <property type="nucleotide sequence ID" value="XM_014388154.2"/>
</dbReference>
<feature type="compositionally biased region" description="Basic residues" evidence="1">
    <location>
        <begin position="640"/>
        <end position="651"/>
    </location>
</feature>
<dbReference type="PANTHER" id="PTHR20946">
    <property type="entry name" value="SANT AND BTB DOMAIN REGULATOR OF CLASS SWITCH RECOMBINATION"/>
    <property type="match status" value="1"/>
</dbReference>
<evidence type="ECO:0000313" key="3">
    <source>
        <dbReference type="EnsemblMetazoa" id="XP_014243640.1"/>
    </source>
</evidence>
<dbReference type="AlphaFoldDB" id="A0A8I6RE88"/>
<evidence type="ECO:0000313" key="4">
    <source>
        <dbReference type="Proteomes" id="UP000494040"/>
    </source>
</evidence>
<evidence type="ECO:0000256" key="1">
    <source>
        <dbReference type="SAM" id="MobiDB-lite"/>
    </source>
</evidence>
<accession>A0A8I6RE88</accession>
<dbReference type="Pfam" id="PF11822">
    <property type="entry name" value="BTB_SANBR"/>
    <property type="match status" value="1"/>
</dbReference>
<feature type="domain" description="SANT and BTB" evidence="2">
    <location>
        <begin position="188"/>
        <end position="282"/>
    </location>
</feature>
<keyword evidence="4" id="KW-1185">Reference proteome</keyword>
<protein>
    <recommendedName>
        <fullName evidence="2">SANT and BTB domain-containing protein</fullName>
    </recommendedName>
</protein>
<dbReference type="GeneID" id="106663354"/>